<keyword evidence="6" id="KW-0325">Glycoprotein</keyword>
<evidence type="ECO:0000256" key="6">
    <source>
        <dbReference type="ARBA" id="ARBA00023180"/>
    </source>
</evidence>
<reference evidence="7 8" key="1">
    <citation type="journal article" date="2021" name="Elife">
        <title>Chloroplast acquisition without the gene transfer in kleptoplastic sea slugs, Plakobranchus ocellatus.</title>
        <authorList>
            <person name="Maeda T."/>
            <person name="Takahashi S."/>
            <person name="Yoshida T."/>
            <person name="Shimamura S."/>
            <person name="Takaki Y."/>
            <person name="Nagai Y."/>
            <person name="Toyoda A."/>
            <person name="Suzuki Y."/>
            <person name="Arimoto A."/>
            <person name="Ishii H."/>
            <person name="Satoh N."/>
            <person name="Nishiyama T."/>
            <person name="Hasebe M."/>
            <person name="Maruyama T."/>
            <person name="Minagawa J."/>
            <person name="Obokata J."/>
            <person name="Shigenobu S."/>
        </authorList>
    </citation>
    <scope>NUCLEOTIDE SEQUENCE [LARGE SCALE GENOMIC DNA]</scope>
</reference>
<dbReference type="GO" id="GO:0030198">
    <property type="term" value="P:extracellular matrix organization"/>
    <property type="evidence" value="ECO:0007669"/>
    <property type="project" value="TreeGrafter"/>
</dbReference>
<comment type="subcellular location">
    <subcellularLocation>
        <location evidence="1">Secreted</location>
    </subcellularLocation>
</comment>
<dbReference type="SUPFAM" id="SSF82895">
    <property type="entry name" value="TSP-1 type 1 repeat"/>
    <property type="match status" value="1"/>
</dbReference>
<dbReference type="AlphaFoldDB" id="A0AAV3ZRM0"/>
<dbReference type="SMART" id="SM00209">
    <property type="entry name" value="TSP1"/>
    <property type="match status" value="1"/>
</dbReference>
<dbReference type="PANTHER" id="PTHR13723:SF278">
    <property type="entry name" value="ADAM METALLOPEPTIDASE WITH THROMBOSPONDIN TYPE 1 MOTIF A, ISOFORM B"/>
    <property type="match status" value="1"/>
</dbReference>
<dbReference type="GO" id="GO:0006508">
    <property type="term" value="P:proteolysis"/>
    <property type="evidence" value="ECO:0007669"/>
    <property type="project" value="TreeGrafter"/>
</dbReference>
<accession>A0AAV3ZRM0</accession>
<gene>
    <name evidence="7" type="ORF">PoB_002374500</name>
</gene>
<name>A0AAV3ZRM0_9GAST</name>
<keyword evidence="3" id="KW-0732">Signal</keyword>
<evidence type="ECO:0000256" key="5">
    <source>
        <dbReference type="ARBA" id="ARBA00023157"/>
    </source>
</evidence>
<evidence type="ECO:0000256" key="2">
    <source>
        <dbReference type="ARBA" id="ARBA00022525"/>
    </source>
</evidence>
<keyword evidence="8" id="KW-1185">Reference proteome</keyword>
<organism evidence="7 8">
    <name type="scientific">Plakobranchus ocellatus</name>
    <dbReference type="NCBI Taxonomy" id="259542"/>
    <lineage>
        <taxon>Eukaryota</taxon>
        <taxon>Metazoa</taxon>
        <taxon>Spiralia</taxon>
        <taxon>Lophotrochozoa</taxon>
        <taxon>Mollusca</taxon>
        <taxon>Gastropoda</taxon>
        <taxon>Heterobranchia</taxon>
        <taxon>Euthyneura</taxon>
        <taxon>Panpulmonata</taxon>
        <taxon>Sacoglossa</taxon>
        <taxon>Placobranchoidea</taxon>
        <taxon>Plakobranchidae</taxon>
        <taxon>Plakobranchus</taxon>
    </lineage>
</organism>
<comment type="caution">
    <text evidence="7">The sequence shown here is derived from an EMBL/GenBank/DDBJ whole genome shotgun (WGS) entry which is preliminary data.</text>
</comment>
<dbReference type="EMBL" id="BLXT01002742">
    <property type="protein sequence ID" value="GFN97239.1"/>
    <property type="molecule type" value="Genomic_DNA"/>
</dbReference>
<dbReference type="Pfam" id="PF00090">
    <property type="entry name" value="TSP_1"/>
    <property type="match status" value="1"/>
</dbReference>
<evidence type="ECO:0000256" key="3">
    <source>
        <dbReference type="ARBA" id="ARBA00022729"/>
    </source>
</evidence>
<keyword evidence="4" id="KW-0677">Repeat</keyword>
<keyword evidence="5" id="KW-1015">Disulfide bond</keyword>
<dbReference type="GO" id="GO:0031012">
    <property type="term" value="C:extracellular matrix"/>
    <property type="evidence" value="ECO:0007669"/>
    <property type="project" value="TreeGrafter"/>
</dbReference>
<dbReference type="Gene3D" id="2.20.100.10">
    <property type="entry name" value="Thrombospondin type-1 (TSP1) repeat"/>
    <property type="match status" value="1"/>
</dbReference>
<dbReference type="FunFam" id="2.20.100.10:FF:000004">
    <property type="entry name" value="Adhesion G protein-coupled receptor B2"/>
    <property type="match status" value="1"/>
</dbReference>
<evidence type="ECO:0000256" key="1">
    <source>
        <dbReference type="ARBA" id="ARBA00004613"/>
    </source>
</evidence>
<dbReference type="PRINTS" id="PR01705">
    <property type="entry name" value="TSP1REPEAT"/>
</dbReference>
<dbReference type="InterPro" id="IPR050439">
    <property type="entry name" value="ADAMTS_ADAMTS-like"/>
</dbReference>
<sequence length="185" mass="20194">MVLTWRECDGIDNLGNTDLNINLLCARSTHHPTARKLMEFSPHGRIGPPALSRVEGAWPTDRGIAQVHFMVARTVTEPGMSKRHATNTHVQVEDGLWQPWSPWDTCSVTCGGGEQSRERTCDGTRHGGTYCQGEHNQTRDCNTHNCPAHGGKNTAEVLLASHAVNGRPGSGVYLRNKGGIHQPGK</sequence>
<evidence type="ECO:0000256" key="4">
    <source>
        <dbReference type="ARBA" id="ARBA00022737"/>
    </source>
</evidence>
<dbReference type="InterPro" id="IPR036383">
    <property type="entry name" value="TSP1_rpt_sf"/>
</dbReference>
<dbReference type="Proteomes" id="UP000735302">
    <property type="component" value="Unassembled WGS sequence"/>
</dbReference>
<proteinExistence type="predicted"/>
<dbReference type="PANTHER" id="PTHR13723">
    <property type="entry name" value="ADAMTS A DISINTEGRIN AND METALLOPROTEASE WITH THROMBOSPONDIN MOTIFS PROTEASE"/>
    <property type="match status" value="1"/>
</dbReference>
<dbReference type="GO" id="GO:0005576">
    <property type="term" value="C:extracellular region"/>
    <property type="evidence" value="ECO:0007669"/>
    <property type="project" value="UniProtKB-SubCell"/>
</dbReference>
<keyword evidence="2" id="KW-0964">Secreted</keyword>
<protein>
    <submittedName>
        <fullName evidence="7">Thrombospondin-1</fullName>
    </submittedName>
</protein>
<dbReference type="GO" id="GO:0004222">
    <property type="term" value="F:metalloendopeptidase activity"/>
    <property type="evidence" value="ECO:0007669"/>
    <property type="project" value="TreeGrafter"/>
</dbReference>
<dbReference type="PROSITE" id="PS50092">
    <property type="entry name" value="TSP1"/>
    <property type="match status" value="1"/>
</dbReference>
<evidence type="ECO:0000313" key="8">
    <source>
        <dbReference type="Proteomes" id="UP000735302"/>
    </source>
</evidence>
<evidence type="ECO:0000313" key="7">
    <source>
        <dbReference type="EMBL" id="GFN97239.1"/>
    </source>
</evidence>
<dbReference type="InterPro" id="IPR000884">
    <property type="entry name" value="TSP1_rpt"/>
</dbReference>